<reference evidence="1" key="1">
    <citation type="submission" date="2021-03" db="EMBL/GenBank/DDBJ databases">
        <authorList>
            <consortium name="DOE Joint Genome Institute"/>
            <person name="Ahrendt S."/>
            <person name="Looney B.P."/>
            <person name="Miyauchi S."/>
            <person name="Morin E."/>
            <person name="Drula E."/>
            <person name="Courty P.E."/>
            <person name="Chicoki N."/>
            <person name="Fauchery L."/>
            <person name="Kohler A."/>
            <person name="Kuo A."/>
            <person name="Labutti K."/>
            <person name="Pangilinan J."/>
            <person name="Lipzen A."/>
            <person name="Riley R."/>
            <person name="Andreopoulos W."/>
            <person name="He G."/>
            <person name="Johnson J."/>
            <person name="Barry K.W."/>
            <person name="Grigoriev I.V."/>
            <person name="Nagy L."/>
            <person name="Hibbett D."/>
            <person name="Henrissat B."/>
            <person name="Matheny P.B."/>
            <person name="Labbe J."/>
            <person name="Martin F."/>
        </authorList>
    </citation>
    <scope>NUCLEOTIDE SEQUENCE</scope>
    <source>
        <strain evidence="1">HHB10654</strain>
    </source>
</reference>
<sequence length="322" mass="35627">MNPLFFYNGHSWLVVSVPARGTLCSTSQCFKRETLSAEKWSWSVLNTSNNPPPQPSSNASSMPANRRRNALGPVQCEICGQKIAKIYDLSRHIRLHAPKEEKEKWMHHCKFPGCEYQNLQRSNVVNHARRHSANPFMCPEDSCEYRNYEKGCVLRHRKAKHGYVPKKMSAKGTRPTTDDDDKGRRSRGVSPEESISTHSTSSPSQSQSYTTSSSPGPTSPTASFSPPITSVDWVGDCRSPCPKPFPFNVSRNSKDDLQSAPIRDTHNNSDASRVVKKEEPSPGTSSLHQLLWSRSAKAGSEAGLLMLSSAAQAVSAQARSQL</sequence>
<reference evidence="1" key="2">
    <citation type="journal article" date="2022" name="New Phytol.">
        <title>Evolutionary transition to the ectomycorrhizal habit in the genomes of a hyperdiverse lineage of mushroom-forming fungi.</title>
        <authorList>
            <person name="Looney B."/>
            <person name="Miyauchi S."/>
            <person name="Morin E."/>
            <person name="Drula E."/>
            <person name="Courty P.E."/>
            <person name="Kohler A."/>
            <person name="Kuo A."/>
            <person name="LaButti K."/>
            <person name="Pangilinan J."/>
            <person name="Lipzen A."/>
            <person name="Riley R."/>
            <person name="Andreopoulos W."/>
            <person name="He G."/>
            <person name="Johnson J."/>
            <person name="Nolan M."/>
            <person name="Tritt A."/>
            <person name="Barry K.W."/>
            <person name="Grigoriev I.V."/>
            <person name="Nagy L.G."/>
            <person name="Hibbett D."/>
            <person name="Henrissat B."/>
            <person name="Matheny P.B."/>
            <person name="Labbe J."/>
            <person name="Martin F.M."/>
        </authorList>
    </citation>
    <scope>NUCLEOTIDE SEQUENCE</scope>
    <source>
        <strain evidence="1">HHB10654</strain>
    </source>
</reference>
<keyword evidence="2" id="KW-1185">Reference proteome</keyword>
<organism evidence="1 2">
    <name type="scientific">Artomyces pyxidatus</name>
    <dbReference type="NCBI Taxonomy" id="48021"/>
    <lineage>
        <taxon>Eukaryota</taxon>
        <taxon>Fungi</taxon>
        <taxon>Dikarya</taxon>
        <taxon>Basidiomycota</taxon>
        <taxon>Agaricomycotina</taxon>
        <taxon>Agaricomycetes</taxon>
        <taxon>Russulales</taxon>
        <taxon>Auriscalpiaceae</taxon>
        <taxon>Artomyces</taxon>
    </lineage>
</organism>
<comment type="caution">
    <text evidence="1">The sequence shown here is derived from an EMBL/GenBank/DDBJ whole genome shotgun (WGS) entry which is preliminary data.</text>
</comment>
<proteinExistence type="predicted"/>
<protein>
    <submittedName>
        <fullName evidence="1">Uncharacterized protein</fullName>
    </submittedName>
</protein>
<accession>A0ACB8SJS1</accession>
<gene>
    <name evidence="1" type="ORF">BV25DRAFT_1628101</name>
</gene>
<evidence type="ECO:0000313" key="1">
    <source>
        <dbReference type="EMBL" id="KAI0056335.1"/>
    </source>
</evidence>
<dbReference type="Proteomes" id="UP000814140">
    <property type="component" value="Unassembled WGS sequence"/>
</dbReference>
<dbReference type="EMBL" id="MU277266">
    <property type="protein sequence ID" value="KAI0056335.1"/>
    <property type="molecule type" value="Genomic_DNA"/>
</dbReference>
<evidence type="ECO:0000313" key="2">
    <source>
        <dbReference type="Proteomes" id="UP000814140"/>
    </source>
</evidence>
<name>A0ACB8SJS1_9AGAM</name>